<dbReference type="OrthoDB" id="66620at2759"/>
<dbReference type="GO" id="GO:0005524">
    <property type="term" value="F:ATP binding"/>
    <property type="evidence" value="ECO:0007669"/>
    <property type="project" value="UniProtKB-KW"/>
</dbReference>
<feature type="domain" description="ABC transporter" evidence="10">
    <location>
        <begin position="598"/>
        <end position="837"/>
    </location>
</feature>
<dbReference type="SUPFAM" id="SSF52540">
    <property type="entry name" value="P-loop containing nucleoside triphosphate hydrolases"/>
    <property type="match status" value="2"/>
</dbReference>
<keyword evidence="3" id="KW-0813">Transport</keyword>
<evidence type="ECO:0000256" key="4">
    <source>
        <dbReference type="ARBA" id="ARBA00022692"/>
    </source>
</evidence>
<evidence type="ECO:0000256" key="2">
    <source>
        <dbReference type="ARBA" id="ARBA00005814"/>
    </source>
</evidence>
<dbReference type="InterPro" id="IPR013525">
    <property type="entry name" value="ABC2_TM"/>
</dbReference>
<dbReference type="GO" id="GO:0016887">
    <property type="term" value="F:ATP hydrolysis activity"/>
    <property type="evidence" value="ECO:0007669"/>
    <property type="project" value="InterPro"/>
</dbReference>
<accession>A0A7R9KMB0</accession>
<evidence type="ECO:0000256" key="8">
    <source>
        <dbReference type="ARBA" id="ARBA00023136"/>
    </source>
</evidence>
<feature type="transmembrane region" description="Helical" evidence="9">
    <location>
        <begin position="414"/>
        <end position="434"/>
    </location>
</feature>
<feature type="transmembrane region" description="Helical" evidence="9">
    <location>
        <begin position="940"/>
        <end position="960"/>
    </location>
</feature>
<feature type="transmembrane region" description="Helical" evidence="9">
    <location>
        <begin position="494"/>
        <end position="514"/>
    </location>
</feature>
<evidence type="ECO:0000259" key="10">
    <source>
        <dbReference type="PROSITE" id="PS50893"/>
    </source>
</evidence>
<dbReference type="Pfam" id="PF00005">
    <property type="entry name" value="ABC_tran"/>
    <property type="match status" value="2"/>
</dbReference>
<dbReference type="InterPro" id="IPR003593">
    <property type="entry name" value="AAA+_ATPase"/>
</dbReference>
<gene>
    <name evidence="11" type="ORF">OSB1V03_LOCUS6153</name>
</gene>
<keyword evidence="6" id="KW-0067">ATP-binding</keyword>
<dbReference type="PANTHER" id="PTHR48041:SF139">
    <property type="entry name" value="PROTEIN SCARLET"/>
    <property type="match status" value="1"/>
</dbReference>
<comment type="similarity">
    <text evidence="2">Belongs to the ABC transporter superfamily. ABCG family. Eye pigment precursor importer (TC 3.A.1.204) subfamily.</text>
</comment>
<dbReference type="EMBL" id="CAJPIZ010003274">
    <property type="protein sequence ID" value="CAG2106150.1"/>
    <property type="molecule type" value="Genomic_DNA"/>
</dbReference>
<evidence type="ECO:0000256" key="1">
    <source>
        <dbReference type="ARBA" id="ARBA00004141"/>
    </source>
</evidence>
<dbReference type="InterPro" id="IPR003439">
    <property type="entry name" value="ABC_transporter-like_ATP-bd"/>
</dbReference>
<evidence type="ECO:0000313" key="12">
    <source>
        <dbReference type="Proteomes" id="UP000759131"/>
    </source>
</evidence>
<keyword evidence="5" id="KW-0547">Nucleotide-binding</keyword>
<sequence>MCEMSESGAKTAIAWINLTFSIRSNAVTRRETIVLNGVNGRAELGQLTAVMGPSGAGLTSLLMCFNGLNNWGLSPESEIRLSLTDKIRSTFIAHNEKEFLIMGLTAKQNMIYASKLKNSSHKSSIDHAMNVSTIMSDLMISDIKDTKTERCSGGEQKRLAIGLELTALHKPNLLLCDEPTTGLDSNIAEAVPIETLITIASKGMGDESVRQLKAKTVAEFSETVDAIDRHTKVKLIAHKNKKFLLKDVWILSMRSLTEIFAYQWRILALNQTIVLLIAIFTTICFDSDVGQQSDCIDFSVQSNQTCIDRLDADNRVFQNTMLLGFTLWTCQAIQAVLVIHESYSSGTYLLTQNVMDFVPCTVSGALSGIIVFYLSNQLDEPKRFWPFVLFYVLAIHLIYSTIALIVTLVSSKHLCYVCGIANAVLSILFNNVFIRINDLPLMFRALSPLTTLRFAMNGQYVAIYGQDRCPKHMTSRVLFDNDIDDDNILIDYTLYMFLQIFFFKLITFLILIYANNPNMMWHLRNQLWLKFVTNEPNVTNVCKRKSFTGETDSVYYECAENELDFRKHIVNYDKPYIEYERQDLFDVNLGAKQQRLSIAWIDMTLKVNETLFSTEKLILKGINGFVEFGSMCALMGPSGAGKTSLLRSLNGMNRDLMTKDSKIYLSRDRRIRTCFIAQDQREHIMNGLTVKQTLVYASKLKNGSNSGVDHEINVLKLMDELDIKDIELADVQKCSFGQQKRIVMAMEMTAKIKPNLICVDEPTSGVDSYSALLMIQCFKRLSQRHNLSIITSIHQPNLEIIMLYDMLYILAKGGLTVYSGRPQSLRTFLTNCHIVLQENQIPIEVLMKICANGVNDRTVTELSNKTNEDMSEYISRLDRELKYYANGIPIETKVFSTQEFQDLDRPDGCLRLITGDVNTSCHTSKNQLYDNNIIQYNIHYNMFIILSYLAIQMISTSLTFTSDYQIFLNEYRNYWYSTESYFVVKSLIDTIPCVITIICLALITDIYERDSLLPVYLFVYFFSALNGQSLGHILGICFGKTATLMSMFIFPIQLILGNFFTPIKRFARPFQLLSHIIITRQCNFSIRNGQMHAKSVPYREDSSKGGSVKAIENLKYA</sequence>
<dbReference type="InterPro" id="IPR050352">
    <property type="entry name" value="ABCG_transporters"/>
</dbReference>
<evidence type="ECO:0000256" key="6">
    <source>
        <dbReference type="ARBA" id="ARBA00022840"/>
    </source>
</evidence>
<name>A0A7R9KMB0_9ACAR</name>
<evidence type="ECO:0000313" key="11">
    <source>
        <dbReference type="EMBL" id="CAD7625720.1"/>
    </source>
</evidence>
<comment type="subcellular location">
    <subcellularLocation>
        <location evidence="1">Membrane</location>
        <topology evidence="1">Multi-pass membrane protein</topology>
    </subcellularLocation>
</comment>
<keyword evidence="4 9" id="KW-0812">Transmembrane</keyword>
<feature type="transmembrane region" description="Helical" evidence="9">
    <location>
        <begin position="1015"/>
        <end position="1036"/>
    </location>
</feature>
<proteinExistence type="inferred from homology"/>
<feature type="transmembrane region" description="Helical" evidence="9">
    <location>
        <begin position="1042"/>
        <end position="1061"/>
    </location>
</feature>
<keyword evidence="8 9" id="KW-0472">Membrane</keyword>
<dbReference type="PANTHER" id="PTHR48041">
    <property type="entry name" value="ABC TRANSPORTER G FAMILY MEMBER 28"/>
    <property type="match status" value="1"/>
</dbReference>
<evidence type="ECO:0000256" key="7">
    <source>
        <dbReference type="ARBA" id="ARBA00022989"/>
    </source>
</evidence>
<dbReference type="InterPro" id="IPR027417">
    <property type="entry name" value="P-loop_NTPase"/>
</dbReference>
<feature type="transmembrane region" description="Helical" evidence="9">
    <location>
        <begin position="262"/>
        <end position="285"/>
    </location>
</feature>
<keyword evidence="12" id="KW-1185">Reference proteome</keyword>
<keyword evidence="7 9" id="KW-1133">Transmembrane helix</keyword>
<dbReference type="Gene3D" id="3.40.50.300">
    <property type="entry name" value="P-loop containing nucleotide triphosphate hydrolases"/>
    <property type="match status" value="2"/>
</dbReference>
<dbReference type="GO" id="GO:0016020">
    <property type="term" value="C:membrane"/>
    <property type="evidence" value="ECO:0007669"/>
    <property type="project" value="UniProtKB-SubCell"/>
</dbReference>
<dbReference type="PROSITE" id="PS50893">
    <property type="entry name" value="ABC_TRANSPORTER_2"/>
    <property type="match status" value="2"/>
</dbReference>
<feature type="transmembrane region" description="Helical" evidence="9">
    <location>
        <begin position="387"/>
        <end position="407"/>
    </location>
</feature>
<evidence type="ECO:0000256" key="3">
    <source>
        <dbReference type="ARBA" id="ARBA00022448"/>
    </source>
</evidence>
<organism evidence="11">
    <name type="scientific">Medioppia subpectinata</name>
    <dbReference type="NCBI Taxonomy" id="1979941"/>
    <lineage>
        <taxon>Eukaryota</taxon>
        <taxon>Metazoa</taxon>
        <taxon>Ecdysozoa</taxon>
        <taxon>Arthropoda</taxon>
        <taxon>Chelicerata</taxon>
        <taxon>Arachnida</taxon>
        <taxon>Acari</taxon>
        <taxon>Acariformes</taxon>
        <taxon>Sarcoptiformes</taxon>
        <taxon>Oribatida</taxon>
        <taxon>Brachypylina</taxon>
        <taxon>Oppioidea</taxon>
        <taxon>Oppiidae</taxon>
        <taxon>Medioppia</taxon>
    </lineage>
</organism>
<dbReference type="EMBL" id="OC857849">
    <property type="protein sequence ID" value="CAD7625720.1"/>
    <property type="molecule type" value="Genomic_DNA"/>
</dbReference>
<protein>
    <recommendedName>
        <fullName evidence="10">ABC transporter domain-containing protein</fullName>
    </recommendedName>
</protein>
<feature type="transmembrane region" description="Helical" evidence="9">
    <location>
        <begin position="980"/>
        <end position="1003"/>
    </location>
</feature>
<reference evidence="11" key="1">
    <citation type="submission" date="2020-11" db="EMBL/GenBank/DDBJ databases">
        <authorList>
            <person name="Tran Van P."/>
        </authorList>
    </citation>
    <scope>NUCLEOTIDE SEQUENCE</scope>
</reference>
<dbReference type="InterPro" id="IPR017871">
    <property type="entry name" value="ABC_transporter-like_CS"/>
</dbReference>
<evidence type="ECO:0000256" key="5">
    <source>
        <dbReference type="ARBA" id="ARBA00022741"/>
    </source>
</evidence>
<dbReference type="GO" id="GO:0140359">
    <property type="term" value="F:ABC-type transporter activity"/>
    <property type="evidence" value="ECO:0007669"/>
    <property type="project" value="InterPro"/>
</dbReference>
<evidence type="ECO:0000256" key="9">
    <source>
        <dbReference type="SAM" id="Phobius"/>
    </source>
</evidence>
<feature type="transmembrane region" description="Helical" evidence="9">
    <location>
        <begin position="354"/>
        <end position="375"/>
    </location>
</feature>
<feature type="domain" description="ABC transporter" evidence="10">
    <location>
        <begin position="13"/>
        <end position="272"/>
    </location>
</feature>
<dbReference type="PROSITE" id="PS00211">
    <property type="entry name" value="ABC_TRANSPORTER_1"/>
    <property type="match status" value="2"/>
</dbReference>
<dbReference type="AlphaFoldDB" id="A0A7R9KMB0"/>
<dbReference type="SMART" id="SM00382">
    <property type="entry name" value="AAA"/>
    <property type="match status" value="2"/>
</dbReference>
<dbReference type="Pfam" id="PF01061">
    <property type="entry name" value="ABC2_membrane"/>
    <property type="match status" value="1"/>
</dbReference>
<dbReference type="Proteomes" id="UP000759131">
    <property type="component" value="Unassembled WGS sequence"/>
</dbReference>